<dbReference type="InterPro" id="IPR016186">
    <property type="entry name" value="C-type_lectin-like/link_sf"/>
</dbReference>
<dbReference type="InterPro" id="IPR001304">
    <property type="entry name" value="C-type_lectin-like"/>
</dbReference>
<name>A0A6P8U802_GYMAC</name>
<dbReference type="PANTHER" id="PTHR45710:SF26">
    <property type="entry name" value="RH26557P"/>
    <property type="match status" value="1"/>
</dbReference>
<dbReference type="PANTHER" id="PTHR45710">
    <property type="entry name" value="C-TYPE LECTIN DOMAIN-CONTAINING PROTEIN 180"/>
    <property type="match status" value="1"/>
</dbReference>
<evidence type="ECO:0000256" key="1">
    <source>
        <dbReference type="ARBA" id="ARBA00004401"/>
    </source>
</evidence>
<feature type="coiled-coil region" evidence="2">
    <location>
        <begin position="96"/>
        <end position="130"/>
    </location>
</feature>
<keyword evidence="3" id="KW-1133">Transmembrane helix</keyword>
<keyword evidence="3" id="KW-0472">Membrane</keyword>
<evidence type="ECO:0000313" key="5">
    <source>
        <dbReference type="Proteomes" id="UP000515161"/>
    </source>
</evidence>
<proteinExistence type="predicted"/>
<sequence>MEEELNYVTVTFKTKGNSAHEKSYDMEAIYDEVKTLEKNVLHADPATPEKEKKAQRYTPLHLVAAALGILCFILVSAFITVRIHFNTVMSEQHREGNNLMAENLQLRTEMTDLKRQREKLTRERDQLNWTLGVIMEYQDLPVKTLCPQKVCKPCLDGWVPFQSNCYLFKANKYFYDWKTWQDSRSDCQLMRADLVVIESLEEQEFINNHTVDYHKDDNHGYWIGLRKTGMWTWDWVDGRNLTVMFWKPQDGCRGNCVLSQQRADPLANWCGKSCSMKNRWICETRALIKQD</sequence>
<evidence type="ECO:0000259" key="4">
    <source>
        <dbReference type="PROSITE" id="PS50041"/>
    </source>
</evidence>
<dbReference type="InParanoid" id="A0A6P8U802"/>
<dbReference type="PROSITE" id="PS50041">
    <property type="entry name" value="C_TYPE_LECTIN_2"/>
    <property type="match status" value="1"/>
</dbReference>
<dbReference type="Pfam" id="PF00059">
    <property type="entry name" value="Lectin_C"/>
    <property type="match status" value="1"/>
</dbReference>
<dbReference type="Gene3D" id="3.10.100.10">
    <property type="entry name" value="Mannose-Binding Protein A, subunit A"/>
    <property type="match status" value="1"/>
</dbReference>
<dbReference type="SMART" id="SM00034">
    <property type="entry name" value="CLECT"/>
    <property type="match status" value="1"/>
</dbReference>
<feature type="domain" description="C-type lectin" evidence="4">
    <location>
        <begin position="161"/>
        <end position="283"/>
    </location>
</feature>
<dbReference type="OrthoDB" id="2142683at2759"/>
<dbReference type="InterPro" id="IPR016187">
    <property type="entry name" value="CTDL_fold"/>
</dbReference>
<dbReference type="GO" id="GO:0005886">
    <property type="term" value="C:plasma membrane"/>
    <property type="evidence" value="ECO:0007669"/>
    <property type="project" value="UniProtKB-SubCell"/>
</dbReference>
<dbReference type="SUPFAM" id="SSF56436">
    <property type="entry name" value="C-type lectin-like"/>
    <property type="match status" value="1"/>
</dbReference>
<dbReference type="GeneID" id="117543284"/>
<gene>
    <name evidence="6" type="primary">LOC117543284</name>
</gene>
<evidence type="ECO:0000256" key="3">
    <source>
        <dbReference type="SAM" id="Phobius"/>
    </source>
</evidence>
<keyword evidence="3" id="KW-0812">Transmembrane</keyword>
<dbReference type="Proteomes" id="UP000515161">
    <property type="component" value="Unplaced"/>
</dbReference>
<dbReference type="InterPro" id="IPR050828">
    <property type="entry name" value="C-type_lectin/matrix_domain"/>
</dbReference>
<reference evidence="6" key="1">
    <citation type="submission" date="2025-08" db="UniProtKB">
        <authorList>
            <consortium name="RefSeq"/>
        </authorList>
    </citation>
    <scope>IDENTIFICATION</scope>
</reference>
<comment type="subcellular location">
    <subcellularLocation>
        <location evidence="1">Cell membrane</location>
        <topology evidence="1">Single-pass type II membrane protein</topology>
    </subcellularLocation>
</comment>
<evidence type="ECO:0000256" key="2">
    <source>
        <dbReference type="SAM" id="Coils"/>
    </source>
</evidence>
<keyword evidence="5" id="KW-1185">Reference proteome</keyword>
<dbReference type="AlphaFoldDB" id="A0A6P8U802"/>
<keyword evidence="2" id="KW-0175">Coiled coil</keyword>
<dbReference type="KEGG" id="gacu:117543284"/>
<evidence type="ECO:0000313" key="6">
    <source>
        <dbReference type="RefSeq" id="XP_034067350.1"/>
    </source>
</evidence>
<organism evidence="5 6">
    <name type="scientific">Gymnodraco acuticeps</name>
    <name type="common">Antarctic dragonfish</name>
    <dbReference type="NCBI Taxonomy" id="8218"/>
    <lineage>
        <taxon>Eukaryota</taxon>
        <taxon>Metazoa</taxon>
        <taxon>Chordata</taxon>
        <taxon>Craniata</taxon>
        <taxon>Vertebrata</taxon>
        <taxon>Euteleostomi</taxon>
        <taxon>Actinopterygii</taxon>
        <taxon>Neopterygii</taxon>
        <taxon>Teleostei</taxon>
        <taxon>Neoteleostei</taxon>
        <taxon>Acanthomorphata</taxon>
        <taxon>Eupercaria</taxon>
        <taxon>Perciformes</taxon>
        <taxon>Notothenioidei</taxon>
        <taxon>Bathydraconidae</taxon>
        <taxon>Gymnodraco</taxon>
    </lineage>
</organism>
<dbReference type="RefSeq" id="XP_034067350.1">
    <property type="nucleotide sequence ID" value="XM_034211459.1"/>
</dbReference>
<protein>
    <submittedName>
        <fullName evidence="6">C-type lectin domain family 4 member C-like</fullName>
    </submittedName>
</protein>
<accession>A0A6P8U802</accession>
<feature type="transmembrane region" description="Helical" evidence="3">
    <location>
        <begin position="60"/>
        <end position="85"/>
    </location>
</feature>